<evidence type="ECO:0000313" key="1">
    <source>
        <dbReference type="EMBL" id="DAD75037.1"/>
    </source>
</evidence>
<accession>A0A8S5LYB7</accession>
<organism evidence="1">
    <name type="scientific">Siphoviridae sp. ct9Y44</name>
    <dbReference type="NCBI Taxonomy" id="2826176"/>
    <lineage>
        <taxon>Viruses</taxon>
        <taxon>Duplodnaviria</taxon>
        <taxon>Heunggongvirae</taxon>
        <taxon>Uroviricota</taxon>
        <taxon>Caudoviricetes</taxon>
    </lineage>
</organism>
<name>A0A8S5LYB7_9CAUD</name>
<dbReference type="EMBL" id="BK014770">
    <property type="protein sequence ID" value="DAD75037.1"/>
    <property type="molecule type" value="Genomic_DNA"/>
</dbReference>
<sequence>MGEISKPLTSTQQCVLFLCFFRRRTGVKQPKTSRLTRVKTGVEERTET</sequence>
<proteinExistence type="predicted"/>
<protein>
    <submittedName>
        <fullName evidence="1">Uncharacterized protein</fullName>
    </submittedName>
</protein>
<reference evidence="1" key="1">
    <citation type="journal article" date="2021" name="Proc. Natl. Acad. Sci. U.S.A.">
        <title>A Catalog of Tens of Thousands of Viruses from Human Metagenomes Reveals Hidden Associations with Chronic Diseases.</title>
        <authorList>
            <person name="Tisza M.J."/>
            <person name="Buck C.B."/>
        </authorList>
    </citation>
    <scope>NUCLEOTIDE SEQUENCE</scope>
    <source>
        <strain evidence="1">Ct9Y44</strain>
    </source>
</reference>